<comment type="caution">
    <text evidence="2">The sequence shown here is derived from an EMBL/GenBank/DDBJ whole genome shotgun (WGS) entry which is preliminary data.</text>
</comment>
<sequence length="288" mass="32676">MTLNKRTTFSQLPTKSELNDILTNESVTIVPEHLKDKTFVNNDLPIKWLKALGLDNQIRIFTEKLDIKEILNVGNEITEQVVKRTLELKERVVISEITKYLGESEDQKLEQDGSEGLKSNFIFILGSGDTDRVLKGAQLYKAGVAPMVVISGGKPNYDQTDKLPEAVIFSRVALENGIPKDRLIIDPNAITIADSVKTFINWLKNVFSALETEMKTTDIKVAVVIAWFAQRRLYSYFKKFGIGEVYRFNSPLETGNITMKSWSENETGIKVIWNEFIKMRMGEIYGSN</sequence>
<dbReference type="InterPro" id="IPR003848">
    <property type="entry name" value="DUF218"/>
</dbReference>
<evidence type="ECO:0000313" key="3">
    <source>
        <dbReference type="Proteomes" id="UP000034799"/>
    </source>
</evidence>
<dbReference type="InterPro" id="IPR051599">
    <property type="entry name" value="Cell_Envelope_Assoc"/>
</dbReference>
<accession>A0A0G0QVZ7</accession>
<dbReference type="Pfam" id="PF02698">
    <property type="entry name" value="DUF218"/>
    <property type="match status" value="1"/>
</dbReference>
<reference evidence="2 3" key="1">
    <citation type="journal article" date="2015" name="Nature">
        <title>rRNA introns, odd ribosomes, and small enigmatic genomes across a large radiation of phyla.</title>
        <authorList>
            <person name="Brown C.T."/>
            <person name="Hug L.A."/>
            <person name="Thomas B.C."/>
            <person name="Sharon I."/>
            <person name="Castelle C.J."/>
            <person name="Singh A."/>
            <person name="Wilkins M.J."/>
            <person name="Williams K.H."/>
            <person name="Banfield J.F."/>
        </authorList>
    </citation>
    <scope>NUCLEOTIDE SEQUENCE [LARGE SCALE GENOMIC DNA]</scope>
</reference>
<evidence type="ECO:0000259" key="1">
    <source>
        <dbReference type="Pfam" id="PF02698"/>
    </source>
</evidence>
<proteinExistence type="predicted"/>
<gene>
    <name evidence="2" type="ORF">UT34_C0002G0304</name>
</gene>
<dbReference type="PANTHER" id="PTHR30336:SF20">
    <property type="entry name" value="DUF218 DOMAIN-CONTAINING PROTEIN"/>
    <property type="match status" value="1"/>
</dbReference>
<evidence type="ECO:0000313" key="2">
    <source>
        <dbReference type="EMBL" id="KKR05797.1"/>
    </source>
</evidence>
<dbReference type="Proteomes" id="UP000034799">
    <property type="component" value="Unassembled WGS sequence"/>
</dbReference>
<dbReference type="EMBL" id="LBWK01000002">
    <property type="protein sequence ID" value="KKR05797.1"/>
    <property type="molecule type" value="Genomic_DNA"/>
</dbReference>
<name>A0A0G0QVZ7_9BACT</name>
<dbReference type="InterPro" id="IPR014729">
    <property type="entry name" value="Rossmann-like_a/b/a_fold"/>
</dbReference>
<dbReference type="CDD" id="cd06259">
    <property type="entry name" value="YdcF-like"/>
    <property type="match status" value="1"/>
</dbReference>
<dbReference type="STRING" id="1619100.UT34_C0002G0304"/>
<organism evidence="2 3">
    <name type="scientific">candidate division WS6 bacterium GW2011_GWF2_39_15</name>
    <dbReference type="NCBI Taxonomy" id="1619100"/>
    <lineage>
        <taxon>Bacteria</taxon>
        <taxon>Candidatus Dojkabacteria</taxon>
    </lineage>
</organism>
<feature type="domain" description="DUF218" evidence="1">
    <location>
        <begin position="121"/>
        <end position="256"/>
    </location>
</feature>
<dbReference type="AlphaFoldDB" id="A0A0G0QVZ7"/>
<dbReference type="Gene3D" id="3.40.50.620">
    <property type="entry name" value="HUPs"/>
    <property type="match status" value="1"/>
</dbReference>
<dbReference type="GO" id="GO:0005886">
    <property type="term" value="C:plasma membrane"/>
    <property type="evidence" value="ECO:0007669"/>
    <property type="project" value="TreeGrafter"/>
</dbReference>
<protein>
    <recommendedName>
        <fullName evidence="1">DUF218 domain-containing protein</fullName>
    </recommendedName>
</protein>
<dbReference type="PANTHER" id="PTHR30336">
    <property type="entry name" value="INNER MEMBRANE PROTEIN, PROBABLE PERMEASE"/>
    <property type="match status" value="1"/>
</dbReference>